<accession>A0AAD9DWK4</accession>
<dbReference type="SMART" id="SM00099">
    <property type="entry name" value="btg1"/>
    <property type="match status" value="1"/>
</dbReference>
<comment type="caution">
    <text evidence="4">The sequence shown here is derived from an EMBL/GenBank/DDBJ whole genome shotgun (WGS) entry which is preliminary data.</text>
</comment>
<dbReference type="PRINTS" id="PR00310">
    <property type="entry name" value="ANTIPRLFBTG1"/>
</dbReference>
<evidence type="ECO:0000259" key="3">
    <source>
        <dbReference type="PROSITE" id="PS01203"/>
    </source>
</evidence>
<keyword evidence="5" id="KW-1185">Reference proteome</keyword>
<dbReference type="PANTHER" id="PTHR22978">
    <property type="entry name" value="B-CELL TRANSLOCATION GENE"/>
    <property type="match status" value="1"/>
</dbReference>
<dbReference type="GO" id="GO:0005634">
    <property type="term" value="C:nucleus"/>
    <property type="evidence" value="ECO:0007669"/>
    <property type="project" value="TreeGrafter"/>
</dbReference>
<organism evidence="4 5">
    <name type="scientific">Electrophorus voltai</name>
    <dbReference type="NCBI Taxonomy" id="2609070"/>
    <lineage>
        <taxon>Eukaryota</taxon>
        <taxon>Metazoa</taxon>
        <taxon>Chordata</taxon>
        <taxon>Craniata</taxon>
        <taxon>Vertebrata</taxon>
        <taxon>Euteleostomi</taxon>
        <taxon>Actinopterygii</taxon>
        <taxon>Neopterygii</taxon>
        <taxon>Teleostei</taxon>
        <taxon>Ostariophysi</taxon>
        <taxon>Gymnotiformes</taxon>
        <taxon>Gymnotoidei</taxon>
        <taxon>Gymnotidae</taxon>
        <taxon>Electrophorus</taxon>
    </lineage>
</organism>
<dbReference type="Pfam" id="PF07742">
    <property type="entry name" value="BTG"/>
    <property type="match status" value="1"/>
</dbReference>
<feature type="compositionally biased region" description="Basic and acidic residues" evidence="2">
    <location>
        <begin position="171"/>
        <end position="184"/>
    </location>
</feature>
<dbReference type="SUPFAM" id="SSF160696">
    <property type="entry name" value="BTG domain-like"/>
    <property type="match status" value="1"/>
</dbReference>
<dbReference type="AlphaFoldDB" id="A0AAD9DWK4"/>
<proteinExistence type="inferred from homology"/>
<evidence type="ECO:0000313" key="4">
    <source>
        <dbReference type="EMBL" id="KAK1795439.1"/>
    </source>
</evidence>
<gene>
    <name evidence="4" type="ORF">P4O66_010612</name>
</gene>
<comment type="similarity">
    <text evidence="1">Belongs to the BTG family.</text>
</comment>
<dbReference type="EMBL" id="JAROKS010000016">
    <property type="protein sequence ID" value="KAK1795439.1"/>
    <property type="molecule type" value="Genomic_DNA"/>
</dbReference>
<dbReference type="Gene3D" id="3.90.640.90">
    <property type="entry name" value="Anti-proliferative protein, N-terminal domain"/>
    <property type="match status" value="1"/>
</dbReference>
<feature type="domain" description="Anti-proliferative protein" evidence="3">
    <location>
        <begin position="92"/>
        <end position="111"/>
    </location>
</feature>
<dbReference type="GO" id="GO:0005737">
    <property type="term" value="C:cytoplasm"/>
    <property type="evidence" value="ECO:0007669"/>
    <property type="project" value="TreeGrafter"/>
</dbReference>
<sequence>MQAEMKREVSAGVDFLKRLAMERGGVNEAKARLFAKKLHELLCEKYAHHWYPNNPSKGQAYRCLRMNQGVPCDNSVVRACEVSELKPSELGLPRELTLWIDPLEVSARSGENCRYFTVARFSEVEENTEKEPSVHRESLDLAMLDTSDYHSASSSDCGSAVSSDAEDEAREGEVEKAKEGRKGQDKAFVIAMRPRTREPKPRKVPRSQLASLQCLYQPTALWPQKKGPVVLTAMCGAPPAPVLGYYVLPRAPPQFILPQATLNPWGAAKG</sequence>
<dbReference type="InterPro" id="IPR036054">
    <property type="entry name" value="BTG-like_sf"/>
</dbReference>
<evidence type="ECO:0000256" key="1">
    <source>
        <dbReference type="ARBA" id="ARBA00007989"/>
    </source>
</evidence>
<protein>
    <recommendedName>
        <fullName evidence="3">Anti-proliferative protein domain-containing protein</fullName>
    </recommendedName>
</protein>
<evidence type="ECO:0000256" key="2">
    <source>
        <dbReference type="SAM" id="MobiDB-lite"/>
    </source>
</evidence>
<dbReference type="Proteomes" id="UP001239994">
    <property type="component" value="Unassembled WGS sequence"/>
</dbReference>
<dbReference type="InterPro" id="IPR033332">
    <property type="entry name" value="BTG"/>
</dbReference>
<feature type="compositionally biased region" description="Low complexity" evidence="2">
    <location>
        <begin position="150"/>
        <end position="163"/>
    </location>
</feature>
<dbReference type="PANTHER" id="PTHR22978:SF12">
    <property type="entry name" value="MATERNAL B9.15 PROTEIN-LIKE ISOFORM X1"/>
    <property type="match status" value="1"/>
</dbReference>
<reference evidence="4" key="1">
    <citation type="submission" date="2023-03" db="EMBL/GenBank/DDBJ databases">
        <title>Electrophorus voltai genome.</title>
        <authorList>
            <person name="Bian C."/>
        </authorList>
    </citation>
    <scope>NUCLEOTIDE SEQUENCE</scope>
    <source>
        <strain evidence="4">CB-2022</strain>
        <tissue evidence="4">Muscle</tissue>
    </source>
</reference>
<evidence type="ECO:0000313" key="5">
    <source>
        <dbReference type="Proteomes" id="UP001239994"/>
    </source>
</evidence>
<dbReference type="InterPro" id="IPR002087">
    <property type="entry name" value="Anti_prolifrtn"/>
</dbReference>
<dbReference type="PROSITE" id="PS01203">
    <property type="entry name" value="BTG_2"/>
    <property type="match status" value="1"/>
</dbReference>
<name>A0AAD9DWK4_9TELE</name>
<feature type="region of interest" description="Disordered" evidence="2">
    <location>
        <begin position="150"/>
        <end position="184"/>
    </location>
</feature>
<dbReference type="FunFam" id="3.90.640.90:FF:000002">
    <property type="entry name" value="BTG anti-proliferation factor 4"/>
    <property type="match status" value="1"/>
</dbReference>